<comment type="subcellular location">
    <subcellularLocation>
        <location evidence="1">Nucleus</location>
        <location evidence="1">Nucleolus</location>
    </subcellularLocation>
</comment>
<dbReference type="InterPro" id="IPR012580">
    <property type="entry name" value="NUC153"/>
</dbReference>
<keyword evidence="3" id="KW-0175">Coiled coil</keyword>
<evidence type="ECO:0000256" key="3">
    <source>
        <dbReference type="ARBA" id="ARBA00023054"/>
    </source>
</evidence>
<dbReference type="EnsemblPlants" id="EMT29410">
    <property type="protein sequence ID" value="EMT29410"/>
    <property type="gene ID" value="F775_26035"/>
</dbReference>
<evidence type="ECO:0000256" key="1">
    <source>
        <dbReference type="ARBA" id="ARBA00004604"/>
    </source>
</evidence>
<dbReference type="PANTHER" id="PTHR12202">
    <property type="entry name" value="ESF1 HOMOLOG"/>
    <property type="match status" value="1"/>
</dbReference>
<dbReference type="GO" id="GO:0005730">
    <property type="term" value="C:nucleolus"/>
    <property type="evidence" value="ECO:0007669"/>
    <property type="project" value="UniProtKB-SubCell"/>
</dbReference>
<feature type="region of interest" description="Disordered" evidence="5">
    <location>
        <begin position="553"/>
        <end position="755"/>
    </location>
</feature>
<feature type="compositionally biased region" description="Basic and acidic residues" evidence="5">
    <location>
        <begin position="773"/>
        <end position="782"/>
    </location>
</feature>
<feature type="compositionally biased region" description="Basic and acidic residues" evidence="5">
    <location>
        <begin position="737"/>
        <end position="755"/>
    </location>
</feature>
<evidence type="ECO:0000259" key="6">
    <source>
        <dbReference type="Pfam" id="PF08159"/>
    </source>
</evidence>
<evidence type="ECO:0000313" key="8">
    <source>
        <dbReference type="EnsemblPlants" id="EMT29410"/>
    </source>
</evidence>
<accession>M8BWL3</accession>
<dbReference type="GO" id="GO:0006364">
    <property type="term" value="P:rRNA processing"/>
    <property type="evidence" value="ECO:0007669"/>
    <property type="project" value="InterPro"/>
</dbReference>
<evidence type="ECO:0000259" key="7">
    <source>
        <dbReference type="Pfam" id="PF25121"/>
    </source>
</evidence>
<feature type="compositionally biased region" description="Basic and acidic residues" evidence="5">
    <location>
        <begin position="158"/>
        <end position="177"/>
    </location>
</feature>
<dbReference type="AlphaFoldDB" id="M8BWL3"/>
<evidence type="ECO:0000256" key="5">
    <source>
        <dbReference type="SAM" id="MobiDB-lite"/>
    </source>
</evidence>
<feature type="compositionally biased region" description="Acidic residues" evidence="5">
    <location>
        <begin position="592"/>
        <end position="603"/>
    </location>
</feature>
<feature type="domain" description="ESF1 RRM" evidence="7">
    <location>
        <begin position="411"/>
        <end position="499"/>
    </location>
</feature>
<feature type="region of interest" description="Disordered" evidence="5">
    <location>
        <begin position="769"/>
        <end position="832"/>
    </location>
</feature>
<dbReference type="Pfam" id="PF25121">
    <property type="entry name" value="RRM_ESF1"/>
    <property type="match status" value="2"/>
</dbReference>
<dbReference type="ExpressionAtlas" id="M8BWL3">
    <property type="expression patterns" value="baseline"/>
</dbReference>
<evidence type="ECO:0000256" key="2">
    <source>
        <dbReference type="ARBA" id="ARBA00009087"/>
    </source>
</evidence>
<feature type="region of interest" description="Disordered" evidence="5">
    <location>
        <begin position="362"/>
        <end position="436"/>
    </location>
</feature>
<protein>
    <submittedName>
        <fullName evidence="8">Uncharacterized protein</fullName>
    </submittedName>
</protein>
<feature type="compositionally biased region" description="Basic and acidic residues" evidence="5">
    <location>
        <begin position="613"/>
        <end position="638"/>
    </location>
</feature>
<feature type="region of interest" description="Disordered" evidence="5">
    <location>
        <begin position="1"/>
        <end position="88"/>
    </location>
</feature>
<keyword evidence="4" id="KW-0539">Nucleus</keyword>
<sequence length="857" mass="97628">MAPTADSVDLKGQKKAKKSNSKDERKHRKDKHERPAADEASPRNEAKRKHKGGQEGKEHGKKPKKEKKAGAEAEAMGAEVKRGDEKMKRAMEDERFAAARTDPRFRPMRRKEAKVALDSRFNGMLTNPMFASSEAPVDKRGRRRKKGAKENPMLHYYLKQEEGDEKEKDKEKVKLVQEDDDDEVEEEDEQVEESSSSDDEEEEEEEEEDDDECSVGSDIAHYLMARHDDTPMIDKETHRLAVVNMDWDHIKKKLYVQAYERPHPKVQRYTLGGRHCRQNCLRTEDTNDPLGFTFFLLVAISVLLLEFSGIIPLFCPFQQAVDLYMVMTSCIPKGGRVLSVSIYPSEFGLKCMNIETTQGPSTLLGIHGDNDGDGGEDDNDNGNDSDSDEEDDEEDREHDSEDDNDNDNDGDEDDDNDSVEDGDEEDEHDSDSENNKLRTYELNRLRYYYAVVVCDSSTTANHLYTTLDGTEFLKTANVFDLQFISDSMEFKHPARDVATEAPPNYKEPDFETRALQHSKVKLTWDDDEPERKKKLRRKFNDEQLDDLGVFLASDSESDDDVDDSGDEPRPNGVAKRKLTNKERLALLLEGDKSDEEQTDDQDMEITFNTELEDLSKRILERKSSEKKTVWEMHQEKMKEKRKARKRSSKDDDDEDGADEDDDFFEDEKSDEDVKPMKKQKVKAKGKEKGKGKDKLPEEHFEPEATKEELELLVADQDAGNGAKGFNIKRKSKKGKKGKDSVEDKHPHIDLSNDKRFDPMFTSHLFALDPTDPQYKRSADFKRKQAGKKGVHAVTLDSEPPVEESSPGSTLPPDDASTRNIKQKHAGASTEKLQMLSAVKSLKRNLTAFKKGSSTSER</sequence>
<dbReference type="InterPro" id="IPR056750">
    <property type="entry name" value="RRM_ESF1"/>
</dbReference>
<organism evidence="8">
    <name type="scientific">Aegilops tauschii</name>
    <name type="common">Tausch's goatgrass</name>
    <name type="synonym">Aegilops squarrosa</name>
    <dbReference type="NCBI Taxonomy" id="37682"/>
    <lineage>
        <taxon>Eukaryota</taxon>
        <taxon>Viridiplantae</taxon>
        <taxon>Streptophyta</taxon>
        <taxon>Embryophyta</taxon>
        <taxon>Tracheophyta</taxon>
        <taxon>Spermatophyta</taxon>
        <taxon>Magnoliopsida</taxon>
        <taxon>Liliopsida</taxon>
        <taxon>Poales</taxon>
        <taxon>Poaceae</taxon>
        <taxon>BOP clade</taxon>
        <taxon>Pooideae</taxon>
        <taxon>Triticodae</taxon>
        <taxon>Triticeae</taxon>
        <taxon>Triticinae</taxon>
        <taxon>Aegilops</taxon>
    </lineage>
</organism>
<dbReference type="GO" id="GO:0003723">
    <property type="term" value="F:RNA binding"/>
    <property type="evidence" value="ECO:0007669"/>
    <property type="project" value="TreeGrafter"/>
</dbReference>
<feature type="compositionally biased region" description="Acidic residues" evidence="5">
    <location>
        <begin position="178"/>
        <end position="213"/>
    </location>
</feature>
<feature type="compositionally biased region" description="Basic residues" evidence="5">
    <location>
        <begin position="13"/>
        <end position="31"/>
    </location>
</feature>
<dbReference type="PANTHER" id="PTHR12202:SF0">
    <property type="entry name" value="ESF1 HOMOLOG"/>
    <property type="match status" value="1"/>
</dbReference>
<feature type="compositionally biased region" description="Acidic residues" evidence="5">
    <location>
        <begin position="371"/>
        <end position="430"/>
    </location>
</feature>
<name>M8BWL3_AEGTA</name>
<evidence type="ECO:0000256" key="4">
    <source>
        <dbReference type="ARBA" id="ARBA00023242"/>
    </source>
</evidence>
<feature type="compositionally biased region" description="Basic and acidic residues" evidence="5">
    <location>
        <begin position="79"/>
        <end position="88"/>
    </location>
</feature>
<feature type="domain" description="NUC153" evidence="6">
    <location>
        <begin position="753"/>
        <end position="776"/>
    </location>
</feature>
<proteinExistence type="inferred from homology"/>
<reference evidence="8" key="1">
    <citation type="submission" date="2015-06" db="UniProtKB">
        <authorList>
            <consortium name="EnsemblPlants"/>
        </authorList>
    </citation>
    <scope>IDENTIFICATION</scope>
</reference>
<feature type="compositionally biased region" description="Basic and acidic residues" evidence="5">
    <location>
        <begin position="32"/>
        <end position="45"/>
    </location>
</feature>
<feature type="compositionally biased region" description="Basic residues" evidence="5">
    <location>
        <begin position="726"/>
        <end position="736"/>
    </location>
</feature>
<dbReference type="InterPro" id="IPR039754">
    <property type="entry name" value="Esf1"/>
</dbReference>
<dbReference type="Pfam" id="PF08159">
    <property type="entry name" value="NUC153"/>
    <property type="match status" value="1"/>
</dbReference>
<feature type="region of interest" description="Disordered" evidence="5">
    <location>
        <begin position="124"/>
        <end position="215"/>
    </location>
</feature>
<comment type="similarity">
    <text evidence="2">Belongs to the ESF1 family.</text>
</comment>
<feature type="compositionally biased region" description="Basic and acidic residues" evidence="5">
    <location>
        <begin position="684"/>
        <end position="709"/>
    </location>
</feature>
<feature type="compositionally biased region" description="Acidic residues" evidence="5">
    <location>
        <begin position="555"/>
        <end position="565"/>
    </location>
</feature>
<feature type="domain" description="ESF1 RRM" evidence="7">
    <location>
        <begin position="319"/>
        <end position="396"/>
    </location>
</feature>
<feature type="compositionally biased region" description="Acidic residues" evidence="5">
    <location>
        <begin position="650"/>
        <end position="670"/>
    </location>
</feature>